<dbReference type="GeneID" id="20713115"/>
<dbReference type="KEGG" id="tot:TOT_010000157"/>
<dbReference type="AlphaFoldDB" id="J7M4K4"/>
<proteinExistence type="predicted"/>
<accession>J7M4K4</accession>
<dbReference type="EMBL" id="AP011946">
    <property type="protein sequence ID" value="BAM38690.1"/>
    <property type="molecule type" value="Genomic_DNA"/>
</dbReference>
<keyword evidence="2" id="KW-1185">Reference proteome</keyword>
<reference evidence="1 2" key="1">
    <citation type="journal article" date="2012" name="MBio">
        <title>Comparative genome analysis of three eukaryotic parasites with differing abilities to transform leukocytes reveals key mediators of Theileria-induced leukocyte transformation.</title>
        <authorList>
            <person name="Hayashida K."/>
            <person name="Hara Y."/>
            <person name="Abe T."/>
            <person name="Yamasaki C."/>
            <person name="Toyoda A."/>
            <person name="Kosuge T."/>
            <person name="Suzuki Y."/>
            <person name="Sato Y."/>
            <person name="Kawashima S."/>
            <person name="Katayama T."/>
            <person name="Wakaguri H."/>
            <person name="Inoue N."/>
            <person name="Homma K."/>
            <person name="Tada-Umezaki M."/>
            <person name="Yagi Y."/>
            <person name="Fujii Y."/>
            <person name="Habara T."/>
            <person name="Kanehisa M."/>
            <person name="Watanabe H."/>
            <person name="Ito K."/>
            <person name="Gojobori T."/>
            <person name="Sugawara H."/>
            <person name="Imanishi T."/>
            <person name="Weir W."/>
            <person name="Gardner M."/>
            <person name="Pain A."/>
            <person name="Shiels B."/>
            <person name="Hattori M."/>
            <person name="Nene V."/>
            <person name="Sugimoto C."/>
        </authorList>
    </citation>
    <scope>NUCLEOTIDE SEQUENCE [LARGE SCALE GENOMIC DNA]</scope>
    <source>
        <strain evidence="1 2">Shintoku</strain>
    </source>
</reference>
<evidence type="ECO:0000313" key="1">
    <source>
        <dbReference type="EMBL" id="BAM38690.1"/>
    </source>
</evidence>
<dbReference type="RefSeq" id="XP_009688991.1">
    <property type="nucleotide sequence ID" value="XM_009690696.1"/>
</dbReference>
<name>J7M4K4_THEOR</name>
<dbReference type="VEuPathDB" id="PiroplasmaDB:TOT_010000157"/>
<dbReference type="Proteomes" id="UP000003786">
    <property type="component" value="Chromosome 1"/>
</dbReference>
<organism evidence="1 2">
    <name type="scientific">Theileria orientalis strain Shintoku</name>
    <dbReference type="NCBI Taxonomy" id="869250"/>
    <lineage>
        <taxon>Eukaryota</taxon>
        <taxon>Sar</taxon>
        <taxon>Alveolata</taxon>
        <taxon>Apicomplexa</taxon>
        <taxon>Aconoidasida</taxon>
        <taxon>Piroplasmida</taxon>
        <taxon>Theileriidae</taxon>
        <taxon>Theileria</taxon>
    </lineage>
</organism>
<sequence length="49" mass="5397">MHHNMCACTGANITNYTEALSINRANCVTNIDVDLANRNKAFGNERNSI</sequence>
<gene>
    <name evidence="1" type="ORF">TOT_010000157</name>
</gene>
<evidence type="ECO:0000313" key="2">
    <source>
        <dbReference type="Proteomes" id="UP000003786"/>
    </source>
</evidence>
<protein>
    <submittedName>
        <fullName evidence="1">Uncharacterized protein</fullName>
    </submittedName>
</protein>